<feature type="compositionally biased region" description="Basic residues" evidence="1">
    <location>
        <begin position="154"/>
        <end position="166"/>
    </location>
</feature>
<accession>A0A6J1GBG4</accession>
<dbReference type="KEGG" id="cmos:111452646"/>
<dbReference type="CDD" id="cd02980">
    <property type="entry name" value="TRX_Fd_family"/>
    <property type="match status" value="1"/>
</dbReference>
<feature type="region of interest" description="Disordered" evidence="1">
    <location>
        <begin position="151"/>
        <end position="187"/>
    </location>
</feature>
<sequence>MEVSGAVSRRLPGLIRREIAQSSMEVSGHDARRAPCSLSISGGSVRTETRDFGLYVRRNINSPRFSDDGHVRYYVGTRCHGGRLKKEKEAVKKKLKLLKGLSGDSSAAFAFGFVFRFDDSSVGEFQADRFSIEETREVLERQLQQLKAEEKEQKRKRKLEKAKLKAARLQTAHDSSSSSSESSAIEGNMTNTSYRTRKANSPSLSQPFSDQWQTNAIQGSALAPPLQTHQLNSNTGNFGVARSSSVGRVEVCMGNKCKKAGAAALMEEFERVMGADSVVCGCKCMGRCRDGPNVRVSSSLDMETRSANPLCIGVGVEDVGRIVGDHLGGQGEHKQPRFAPSI</sequence>
<proteinExistence type="predicted"/>
<gene>
    <name evidence="3" type="primary">LOC111452646</name>
</gene>
<dbReference type="GeneID" id="111452646"/>
<evidence type="ECO:0000256" key="1">
    <source>
        <dbReference type="SAM" id="MobiDB-lite"/>
    </source>
</evidence>
<keyword evidence="2" id="KW-1185">Reference proteome</keyword>
<protein>
    <submittedName>
        <fullName evidence="3">Diacylglycerol O-acyltransferase 3, cytosolic-like</fullName>
    </submittedName>
</protein>
<dbReference type="Gene3D" id="3.40.30.10">
    <property type="entry name" value="Glutaredoxin"/>
    <property type="match status" value="1"/>
</dbReference>
<evidence type="ECO:0000313" key="2">
    <source>
        <dbReference type="Proteomes" id="UP000504609"/>
    </source>
</evidence>
<reference evidence="3" key="1">
    <citation type="submission" date="2025-08" db="UniProtKB">
        <authorList>
            <consortium name="RefSeq"/>
        </authorList>
    </citation>
    <scope>IDENTIFICATION</scope>
    <source>
        <tissue evidence="3">Young leaves</tissue>
    </source>
</reference>
<dbReference type="AlphaFoldDB" id="A0A6J1GBG4"/>
<dbReference type="InterPro" id="IPR036249">
    <property type="entry name" value="Thioredoxin-like_sf"/>
</dbReference>
<name>A0A6J1GBG4_CUCMO</name>
<dbReference type="SUPFAM" id="SSF52833">
    <property type="entry name" value="Thioredoxin-like"/>
    <property type="match status" value="1"/>
</dbReference>
<evidence type="ECO:0000313" key="3">
    <source>
        <dbReference type="RefSeq" id="XP_022949236.1"/>
    </source>
</evidence>
<feature type="compositionally biased region" description="Low complexity" evidence="1">
    <location>
        <begin position="167"/>
        <end position="183"/>
    </location>
</feature>
<organism evidence="2 3">
    <name type="scientific">Cucurbita moschata</name>
    <name type="common">Winter crookneck squash</name>
    <name type="synonym">Cucurbita pepo var. moschata</name>
    <dbReference type="NCBI Taxonomy" id="3662"/>
    <lineage>
        <taxon>Eukaryota</taxon>
        <taxon>Viridiplantae</taxon>
        <taxon>Streptophyta</taxon>
        <taxon>Embryophyta</taxon>
        <taxon>Tracheophyta</taxon>
        <taxon>Spermatophyta</taxon>
        <taxon>Magnoliopsida</taxon>
        <taxon>eudicotyledons</taxon>
        <taxon>Gunneridae</taxon>
        <taxon>Pentapetalae</taxon>
        <taxon>rosids</taxon>
        <taxon>fabids</taxon>
        <taxon>Cucurbitales</taxon>
        <taxon>Cucurbitaceae</taxon>
        <taxon>Cucurbiteae</taxon>
        <taxon>Cucurbita</taxon>
    </lineage>
</organism>
<dbReference type="RefSeq" id="XP_022949236.1">
    <property type="nucleotide sequence ID" value="XM_023093468.1"/>
</dbReference>
<dbReference type="Proteomes" id="UP000504609">
    <property type="component" value="Unplaced"/>
</dbReference>